<dbReference type="InterPro" id="IPR052017">
    <property type="entry name" value="TSUP"/>
</dbReference>
<protein>
    <recommendedName>
        <fullName evidence="8">Probable membrane transporter protein</fullName>
    </recommendedName>
</protein>
<name>A0A2H0VGF7_9BACT</name>
<dbReference type="Proteomes" id="UP000231466">
    <property type="component" value="Unassembled WGS sequence"/>
</dbReference>
<dbReference type="PANTHER" id="PTHR30269:SF37">
    <property type="entry name" value="MEMBRANE TRANSPORTER PROTEIN"/>
    <property type="match status" value="1"/>
</dbReference>
<evidence type="ECO:0000313" key="10">
    <source>
        <dbReference type="Proteomes" id="UP000231466"/>
    </source>
</evidence>
<keyword evidence="6 8" id="KW-1133">Transmembrane helix</keyword>
<dbReference type="AlphaFoldDB" id="A0A2H0VGF7"/>
<keyword evidence="7 8" id="KW-0472">Membrane</keyword>
<proteinExistence type="inferred from homology"/>
<feature type="transmembrane region" description="Helical" evidence="8">
    <location>
        <begin position="222"/>
        <end position="240"/>
    </location>
</feature>
<gene>
    <name evidence="9" type="ORF">COT89_00435</name>
</gene>
<keyword evidence="5 8" id="KW-0812">Transmembrane</keyword>
<evidence type="ECO:0000256" key="2">
    <source>
        <dbReference type="ARBA" id="ARBA00009142"/>
    </source>
</evidence>
<comment type="subcellular location">
    <subcellularLocation>
        <location evidence="1 8">Cell membrane</location>
        <topology evidence="1 8">Multi-pass membrane protein</topology>
    </subcellularLocation>
</comment>
<dbReference type="Pfam" id="PF01925">
    <property type="entry name" value="TauE"/>
    <property type="match status" value="1"/>
</dbReference>
<comment type="similarity">
    <text evidence="2 8">Belongs to the 4-toluene sulfonate uptake permease (TSUP) (TC 2.A.102) family.</text>
</comment>
<comment type="caution">
    <text evidence="9">The sequence shown here is derived from an EMBL/GenBank/DDBJ whole genome shotgun (WGS) entry which is preliminary data.</text>
</comment>
<evidence type="ECO:0000313" key="9">
    <source>
        <dbReference type="EMBL" id="PIR98168.1"/>
    </source>
</evidence>
<dbReference type="EMBL" id="PFAH01000002">
    <property type="protein sequence ID" value="PIR98168.1"/>
    <property type="molecule type" value="Genomic_DNA"/>
</dbReference>
<feature type="transmembrane region" description="Helical" evidence="8">
    <location>
        <begin position="5"/>
        <end position="30"/>
    </location>
</feature>
<evidence type="ECO:0000256" key="6">
    <source>
        <dbReference type="ARBA" id="ARBA00022989"/>
    </source>
</evidence>
<evidence type="ECO:0000256" key="5">
    <source>
        <dbReference type="ARBA" id="ARBA00022692"/>
    </source>
</evidence>
<feature type="transmembrane region" description="Helical" evidence="8">
    <location>
        <begin position="36"/>
        <end position="60"/>
    </location>
</feature>
<evidence type="ECO:0000256" key="8">
    <source>
        <dbReference type="RuleBase" id="RU363041"/>
    </source>
</evidence>
<evidence type="ECO:0000256" key="4">
    <source>
        <dbReference type="ARBA" id="ARBA00022475"/>
    </source>
</evidence>
<feature type="transmembrane region" description="Helical" evidence="8">
    <location>
        <begin position="168"/>
        <end position="186"/>
    </location>
</feature>
<organism evidence="9 10">
    <name type="scientific">Candidatus Colwellbacteria bacterium CG10_big_fil_rev_8_21_14_0_10_42_22</name>
    <dbReference type="NCBI Taxonomy" id="1974540"/>
    <lineage>
        <taxon>Bacteria</taxon>
        <taxon>Candidatus Colwelliibacteriota</taxon>
    </lineage>
</organism>
<feature type="transmembrane region" description="Helical" evidence="8">
    <location>
        <begin position="99"/>
        <end position="116"/>
    </location>
</feature>
<keyword evidence="4 8" id="KW-1003">Cell membrane</keyword>
<accession>A0A2H0VGF7</accession>
<dbReference type="PANTHER" id="PTHR30269">
    <property type="entry name" value="TRANSMEMBRANE PROTEIN YFCA"/>
    <property type="match status" value="1"/>
</dbReference>
<sequence>MNPEFLFLAVVFFVAGIVPELIGFGVASILMATIPFVIPVPVAIPLVAIMSTIATGIVALQTKTRETIEHVAPLLIGSILGVVLGMFFLEAIINGHVVRMFLAIFLMSYSLFGMLLKHHIWPTGKIAGAFTGLAGGFFGASFNIHGPLVGLYSSSNGKLSKAQTKNLIATYMFFTGLFTVVGHTASNRITNDVLMYGLLGLPFILLGLAVGNKIFGRISAVWIKRGIYFVVFFAGVTLLLL</sequence>
<feature type="transmembrane region" description="Helical" evidence="8">
    <location>
        <begin position="193"/>
        <end position="210"/>
    </location>
</feature>
<dbReference type="InterPro" id="IPR002781">
    <property type="entry name" value="TM_pro_TauE-like"/>
</dbReference>
<evidence type="ECO:0000256" key="1">
    <source>
        <dbReference type="ARBA" id="ARBA00004651"/>
    </source>
</evidence>
<dbReference type="GO" id="GO:0005886">
    <property type="term" value="C:plasma membrane"/>
    <property type="evidence" value="ECO:0007669"/>
    <property type="project" value="UniProtKB-SubCell"/>
</dbReference>
<feature type="transmembrane region" description="Helical" evidence="8">
    <location>
        <begin position="72"/>
        <end position="93"/>
    </location>
</feature>
<keyword evidence="3" id="KW-0813">Transport</keyword>
<evidence type="ECO:0000256" key="3">
    <source>
        <dbReference type="ARBA" id="ARBA00022448"/>
    </source>
</evidence>
<feature type="transmembrane region" description="Helical" evidence="8">
    <location>
        <begin position="128"/>
        <end position="148"/>
    </location>
</feature>
<reference evidence="10" key="1">
    <citation type="submission" date="2017-09" db="EMBL/GenBank/DDBJ databases">
        <title>Depth-based differentiation of microbial function through sediment-hosted aquifers and enrichment of novel symbionts in the deep terrestrial subsurface.</title>
        <authorList>
            <person name="Probst A.J."/>
            <person name="Ladd B."/>
            <person name="Jarett J.K."/>
            <person name="Geller-Mcgrath D.E."/>
            <person name="Sieber C.M.K."/>
            <person name="Emerson J.B."/>
            <person name="Anantharaman K."/>
            <person name="Thomas B.C."/>
            <person name="Malmstrom R."/>
            <person name="Stieglmeier M."/>
            <person name="Klingl A."/>
            <person name="Woyke T."/>
            <person name="Ryan C.M."/>
            <person name="Banfield J.F."/>
        </authorList>
    </citation>
    <scope>NUCLEOTIDE SEQUENCE [LARGE SCALE GENOMIC DNA]</scope>
</reference>
<evidence type="ECO:0000256" key="7">
    <source>
        <dbReference type="ARBA" id="ARBA00023136"/>
    </source>
</evidence>